<protein>
    <submittedName>
        <fullName evidence="3">Uncharacterized protein</fullName>
    </submittedName>
</protein>
<accession>A0A817A4Z3</accession>
<feature type="compositionally biased region" description="Polar residues" evidence="1">
    <location>
        <begin position="16"/>
        <end position="27"/>
    </location>
</feature>
<name>A0A817A4Z3_9BILA</name>
<evidence type="ECO:0000256" key="1">
    <source>
        <dbReference type="SAM" id="MobiDB-lite"/>
    </source>
</evidence>
<evidence type="ECO:0000313" key="4">
    <source>
        <dbReference type="EMBL" id="CAF5216566.1"/>
    </source>
</evidence>
<feature type="compositionally biased region" description="Low complexity" evidence="1">
    <location>
        <begin position="28"/>
        <end position="37"/>
    </location>
</feature>
<dbReference type="AlphaFoldDB" id="A0A817A4Z3"/>
<dbReference type="EMBL" id="CAJOBJ010358802">
    <property type="protein sequence ID" value="CAF5216566.1"/>
    <property type="molecule type" value="Genomic_DNA"/>
</dbReference>
<evidence type="ECO:0000313" key="2">
    <source>
        <dbReference type="EMBL" id="CAF1279688.1"/>
    </source>
</evidence>
<dbReference type="EMBL" id="CAJOBI010344350">
    <property type="protein sequence ID" value="CAF5216607.1"/>
    <property type="molecule type" value="Genomic_DNA"/>
</dbReference>
<gene>
    <name evidence="4" type="ORF">GIL414_LOCUS81945</name>
    <name evidence="2" type="ORF">KQP761_LOCUS3719</name>
    <name evidence="3" type="ORF">MBJ925_LOCUS37444</name>
    <name evidence="5" type="ORF">SMN809_LOCUS80109</name>
</gene>
<feature type="non-terminal residue" evidence="3">
    <location>
        <position position="1"/>
    </location>
</feature>
<dbReference type="Proteomes" id="UP000676336">
    <property type="component" value="Unassembled WGS sequence"/>
</dbReference>
<dbReference type="EMBL" id="CAJNOW010000484">
    <property type="protein sequence ID" value="CAF1279688.1"/>
    <property type="molecule type" value="Genomic_DNA"/>
</dbReference>
<dbReference type="Proteomes" id="UP000663834">
    <property type="component" value="Unassembled WGS sequence"/>
</dbReference>
<organism evidence="3 6">
    <name type="scientific">Rotaria magnacalcarata</name>
    <dbReference type="NCBI Taxonomy" id="392030"/>
    <lineage>
        <taxon>Eukaryota</taxon>
        <taxon>Metazoa</taxon>
        <taxon>Spiralia</taxon>
        <taxon>Gnathifera</taxon>
        <taxon>Rotifera</taxon>
        <taxon>Eurotatoria</taxon>
        <taxon>Bdelloidea</taxon>
        <taxon>Philodinida</taxon>
        <taxon>Philodinidae</taxon>
        <taxon>Rotaria</taxon>
    </lineage>
</organism>
<evidence type="ECO:0000313" key="6">
    <source>
        <dbReference type="Proteomes" id="UP000663824"/>
    </source>
</evidence>
<evidence type="ECO:0000313" key="3">
    <source>
        <dbReference type="EMBL" id="CAF2242853.1"/>
    </source>
</evidence>
<dbReference type="Proteomes" id="UP000681720">
    <property type="component" value="Unassembled WGS sequence"/>
</dbReference>
<feature type="region of interest" description="Disordered" evidence="1">
    <location>
        <begin position="16"/>
        <end position="51"/>
    </location>
</feature>
<dbReference type="Proteomes" id="UP000663824">
    <property type="component" value="Unassembled WGS sequence"/>
</dbReference>
<comment type="caution">
    <text evidence="3">The sequence shown here is derived from an EMBL/GenBank/DDBJ whole genome shotgun (WGS) entry which is preliminary data.</text>
</comment>
<reference evidence="3" key="1">
    <citation type="submission" date="2021-02" db="EMBL/GenBank/DDBJ databases">
        <authorList>
            <person name="Nowell W R."/>
        </authorList>
    </citation>
    <scope>NUCLEOTIDE SEQUENCE</scope>
</reference>
<proteinExistence type="predicted"/>
<evidence type="ECO:0000313" key="5">
    <source>
        <dbReference type="EMBL" id="CAF5216607.1"/>
    </source>
</evidence>
<dbReference type="EMBL" id="CAJNRE010020860">
    <property type="protein sequence ID" value="CAF2242853.1"/>
    <property type="molecule type" value="Genomic_DNA"/>
</dbReference>
<sequence>ENNPQLLEVTTSSGVSIGSMGMQSRNYQQQQSSTSTTDNKILFKNNVSQKS</sequence>